<proteinExistence type="predicted"/>
<dbReference type="PANTHER" id="PTHR45982:SF1">
    <property type="entry name" value="REGULATOR OF CHROMOSOME CONDENSATION"/>
    <property type="match status" value="1"/>
</dbReference>
<protein>
    <recommendedName>
        <fullName evidence="2">BNR repeat domain protein</fullName>
    </recommendedName>
</protein>
<dbReference type="PANTHER" id="PTHR45982">
    <property type="entry name" value="REGULATOR OF CHROMOSOME CONDENSATION"/>
    <property type="match status" value="1"/>
</dbReference>
<dbReference type="InterPro" id="IPR051553">
    <property type="entry name" value="Ran_GTPase-activating"/>
</dbReference>
<dbReference type="GO" id="GO:0005085">
    <property type="term" value="F:guanyl-nucleotide exchange factor activity"/>
    <property type="evidence" value="ECO:0007669"/>
    <property type="project" value="TreeGrafter"/>
</dbReference>
<dbReference type="Gene3D" id="2.130.10.30">
    <property type="entry name" value="Regulator of chromosome condensation 1/beta-lactamase-inhibitor protein II"/>
    <property type="match status" value="1"/>
</dbReference>
<dbReference type="GO" id="GO:0005737">
    <property type="term" value="C:cytoplasm"/>
    <property type="evidence" value="ECO:0007669"/>
    <property type="project" value="TreeGrafter"/>
</dbReference>
<sequence length="116" mass="12723">NQTTPWSAVSINSYHTCARKIDSNTGAIDEGSLWCWGKSDYGQTGSGQYNINFTPSQNIPNQVLTGTYWKNFATGNDSTCAIKAVDNTLWCWGKNFIGQLGINNAWSTSQIPVILP</sequence>
<name>A0A3B1AE55_9ZZZZ</name>
<dbReference type="InterPro" id="IPR009091">
    <property type="entry name" value="RCC1/BLIP-II"/>
</dbReference>
<dbReference type="EMBL" id="UOFS01000028">
    <property type="protein sequence ID" value="VAW96579.1"/>
    <property type="molecule type" value="Genomic_DNA"/>
</dbReference>
<feature type="non-terminal residue" evidence="1">
    <location>
        <position position="1"/>
    </location>
</feature>
<dbReference type="PROSITE" id="PS50012">
    <property type="entry name" value="RCC1_3"/>
    <property type="match status" value="1"/>
</dbReference>
<accession>A0A3B1AE55</accession>
<organism evidence="1">
    <name type="scientific">hydrothermal vent metagenome</name>
    <dbReference type="NCBI Taxonomy" id="652676"/>
    <lineage>
        <taxon>unclassified sequences</taxon>
        <taxon>metagenomes</taxon>
        <taxon>ecological metagenomes</taxon>
    </lineage>
</organism>
<reference evidence="1" key="1">
    <citation type="submission" date="2018-06" db="EMBL/GenBank/DDBJ databases">
        <authorList>
            <person name="Zhirakovskaya E."/>
        </authorList>
    </citation>
    <scope>NUCLEOTIDE SEQUENCE</scope>
</reference>
<gene>
    <name evidence="1" type="ORF">MNBD_GAMMA22-278</name>
</gene>
<dbReference type="InterPro" id="IPR000408">
    <property type="entry name" value="Reg_chr_condens"/>
</dbReference>
<dbReference type="SUPFAM" id="SSF50985">
    <property type="entry name" value="RCC1/BLIP-II"/>
    <property type="match status" value="1"/>
</dbReference>
<evidence type="ECO:0000313" key="1">
    <source>
        <dbReference type="EMBL" id="VAW96579.1"/>
    </source>
</evidence>
<evidence type="ECO:0008006" key="2">
    <source>
        <dbReference type="Google" id="ProtNLM"/>
    </source>
</evidence>
<dbReference type="AlphaFoldDB" id="A0A3B1AE55"/>
<dbReference type="Pfam" id="PF00415">
    <property type="entry name" value="RCC1"/>
    <property type="match status" value="1"/>
</dbReference>